<feature type="region of interest" description="Disordered" evidence="1">
    <location>
        <begin position="76"/>
        <end position="207"/>
    </location>
</feature>
<dbReference type="AlphaFoldDB" id="A0A9W9L8U9"/>
<dbReference type="RefSeq" id="XP_056524443.1">
    <property type="nucleotide sequence ID" value="XM_056662330.1"/>
</dbReference>
<gene>
    <name evidence="2" type="ORF">N7515_001586</name>
</gene>
<evidence type="ECO:0000313" key="3">
    <source>
        <dbReference type="Proteomes" id="UP001149079"/>
    </source>
</evidence>
<dbReference type="EMBL" id="JAPQKL010000002">
    <property type="protein sequence ID" value="KAJ5142799.1"/>
    <property type="molecule type" value="Genomic_DNA"/>
</dbReference>
<feature type="compositionally biased region" description="Polar residues" evidence="1">
    <location>
        <begin position="169"/>
        <end position="182"/>
    </location>
</feature>
<feature type="compositionally biased region" description="Acidic residues" evidence="1">
    <location>
        <begin position="483"/>
        <end position="492"/>
    </location>
</feature>
<organism evidence="2 3">
    <name type="scientific">Penicillium bovifimosum</name>
    <dbReference type="NCBI Taxonomy" id="126998"/>
    <lineage>
        <taxon>Eukaryota</taxon>
        <taxon>Fungi</taxon>
        <taxon>Dikarya</taxon>
        <taxon>Ascomycota</taxon>
        <taxon>Pezizomycotina</taxon>
        <taxon>Eurotiomycetes</taxon>
        <taxon>Eurotiomycetidae</taxon>
        <taxon>Eurotiales</taxon>
        <taxon>Aspergillaceae</taxon>
        <taxon>Penicillium</taxon>
    </lineage>
</organism>
<evidence type="ECO:0000256" key="1">
    <source>
        <dbReference type="SAM" id="MobiDB-lite"/>
    </source>
</evidence>
<reference evidence="2" key="1">
    <citation type="submission" date="2022-11" db="EMBL/GenBank/DDBJ databases">
        <authorList>
            <person name="Petersen C."/>
        </authorList>
    </citation>
    <scope>NUCLEOTIDE SEQUENCE</scope>
    <source>
        <strain evidence="2">IBT 22155</strain>
    </source>
</reference>
<comment type="caution">
    <text evidence="2">The sequence shown here is derived from an EMBL/GenBank/DDBJ whole genome shotgun (WGS) entry which is preliminary data.</text>
</comment>
<feature type="compositionally biased region" description="Basic and acidic residues" evidence="1">
    <location>
        <begin position="605"/>
        <end position="620"/>
    </location>
</feature>
<dbReference type="GeneID" id="81401500"/>
<dbReference type="OrthoDB" id="4115400at2759"/>
<name>A0A9W9L8U9_9EURO</name>
<sequence>MAPIPGADLDGDHPSSDVGDSQDSPLRRQFSEPLRPLSTSTQISQSPDPMPRRIKCDWCGKLLQLPANENISEDDVLAKHSKEAHPKPISFAGYDDADDGDGTEDGAEDGADDGAEDGVDDTYDENGDLQDEDAIESVEPTTEAANGEAQVEESGDIPVEVTPDDPSGTKATETPTDDSNTPPKKFDLLEWLSNPRTSYPEDNNRRTAEWSEPDIKKRLPRFWNVHDTQNFFPDYEEEATKWESALDTAFHNPSNPRPKKRDAPEDVPHPRPYKMTRVDKGEFLPIQTEELDSLVTMLRNPESYTFEELHALTGSAAFAMRAIQEEYLALDRLYLLAHRHKRDPASFEMKRNQMEGNRKKGGPPLAKVALLHLDFEDQKEAMLYGYKHVFFKQNSPTTVARTLQDPFVQGGFVPTASTAKKLAAKSLETGNRNLDRWPSMTRGGVEYHPQMYEPRHEPVPPKNTRKRKATEVDALTKTTEAAESQDDDETEEDTRHAAKRRTRGRGGKAAVAESVPPESNSRRGGGAGSGRGRGRGRGRGTGRPGSSRATFEAAPAPTQTSSRGRGRRGAATLASSATPSAETSVFPAVAEKTAASPATDTQVSAKKEPLSAEAAEEARAQKIANSKNPKRTKAMLDHWARFNREGRTRMPKRSKAQIEQDRLLGGLDGASDDATKPSGHGRRKRSSSLAPLAGNLAPKGAPSLPPMASVQAQPQQPMPPTLPPMGVVPHYGPGPVNPYAAAPVAPMAQLGQPMPPQYAPFPYVPYGMNHLPGHNPGGPRH</sequence>
<dbReference type="Proteomes" id="UP001149079">
    <property type="component" value="Unassembled WGS sequence"/>
</dbReference>
<keyword evidence="3" id="KW-1185">Reference proteome</keyword>
<feature type="region of interest" description="Disordered" evidence="1">
    <location>
        <begin position="662"/>
        <end position="716"/>
    </location>
</feature>
<feature type="region of interest" description="Disordered" evidence="1">
    <location>
        <begin position="1"/>
        <end position="54"/>
    </location>
</feature>
<feature type="region of interest" description="Disordered" evidence="1">
    <location>
        <begin position="433"/>
        <end position="634"/>
    </location>
</feature>
<feature type="compositionally biased region" description="Basic residues" evidence="1">
    <location>
        <begin position="497"/>
        <end position="506"/>
    </location>
</feature>
<feature type="compositionally biased region" description="Low complexity" evidence="1">
    <location>
        <begin position="558"/>
        <end position="584"/>
    </location>
</feature>
<reference evidence="2" key="2">
    <citation type="journal article" date="2023" name="IMA Fungus">
        <title>Comparative genomic study of the Penicillium genus elucidates a diverse pangenome and 15 lateral gene transfer events.</title>
        <authorList>
            <person name="Petersen C."/>
            <person name="Sorensen T."/>
            <person name="Nielsen M.R."/>
            <person name="Sondergaard T.E."/>
            <person name="Sorensen J.L."/>
            <person name="Fitzpatrick D.A."/>
            <person name="Frisvad J.C."/>
            <person name="Nielsen K.L."/>
        </authorList>
    </citation>
    <scope>NUCLEOTIDE SEQUENCE</scope>
    <source>
        <strain evidence="2">IBT 22155</strain>
    </source>
</reference>
<protein>
    <submittedName>
        <fullName evidence="2">Uncharacterized protein</fullName>
    </submittedName>
</protein>
<feature type="region of interest" description="Disordered" evidence="1">
    <location>
        <begin position="248"/>
        <end position="275"/>
    </location>
</feature>
<feature type="compositionally biased region" description="Polar residues" evidence="1">
    <location>
        <begin position="37"/>
        <end position="47"/>
    </location>
</feature>
<feature type="compositionally biased region" description="Low complexity" evidence="1">
    <location>
        <begin position="706"/>
        <end position="715"/>
    </location>
</feature>
<proteinExistence type="predicted"/>
<evidence type="ECO:0000313" key="2">
    <source>
        <dbReference type="EMBL" id="KAJ5142799.1"/>
    </source>
</evidence>
<accession>A0A9W9L8U9</accession>
<feature type="compositionally biased region" description="Acidic residues" evidence="1">
    <location>
        <begin position="95"/>
        <end position="136"/>
    </location>
</feature>
<feature type="compositionally biased region" description="Basic and acidic residues" evidence="1">
    <location>
        <begin position="76"/>
        <end position="86"/>
    </location>
</feature>